<organism evidence="2 3">
    <name type="scientific">Alteromonas macleodii (strain English Channel 673)</name>
    <dbReference type="NCBI Taxonomy" id="1004788"/>
    <lineage>
        <taxon>Bacteria</taxon>
        <taxon>Pseudomonadati</taxon>
        <taxon>Pseudomonadota</taxon>
        <taxon>Gammaproteobacteria</taxon>
        <taxon>Alteromonadales</taxon>
        <taxon>Alteromonadaceae</taxon>
        <taxon>Alteromonas/Salinimonas group</taxon>
        <taxon>Alteromonas</taxon>
    </lineage>
</organism>
<name>A0AB32ZZ76_ALTME</name>
<keyword evidence="1" id="KW-0812">Transmembrane</keyword>
<dbReference type="KEGG" id="amg:AMEC673_09985"/>
<dbReference type="AlphaFoldDB" id="A0AB32ZZ76"/>
<proteinExistence type="predicted"/>
<gene>
    <name evidence="2" type="ordered locus">AMEC673_09985</name>
</gene>
<reference evidence="3" key="1">
    <citation type="journal article" date="2012" name="Sci. Rep.">
        <title>Genomes of surface isolates of Alteromonas macleodii: the life of a widespread marine opportunistic copiotroph.</title>
        <authorList>
            <person name="Lopez-Perez M."/>
            <person name="Gonzaga A."/>
            <person name="Martin-Cuadrado A.B."/>
            <person name="Onyshchenko O."/>
            <person name="Ghavidel A."/>
            <person name="Ghai R."/>
            <person name="Rodriguez-Valera F."/>
        </authorList>
    </citation>
    <scope>NUCLEOTIDE SEQUENCE [LARGE SCALE GENOMIC DNA]</scope>
    <source>
        <strain evidence="3">English Channel 673</strain>
    </source>
</reference>
<feature type="transmembrane region" description="Helical" evidence="1">
    <location>
        <begin position="66"/>
        <end position="84"/>
    </location>
</feature>
<accession>A0AB32ZZ76</accession>
<dbReference type="Proteomes" id="UP000006296">
    <property type="component" value="Chromosome"/>
</dbReference>
<keyword evidence="1" id="KW-0472">Membrane</keyword>
<protein>
    <submittedName>
        <fullName evidence="2">Uncharacterized protein</fullName>
    </submittedName>
</protein>
<feature type="transmembrane region" description="Helical" evidence="1">
    <location>
        <begin position="7"/>
        <end position="27"/>
    </location>
</feature>
<sequence length="86" mass="9773">MWRKTYLSFLIGLLLSTSIILNLNHFLPFDVDVKLLVGYILGFLIWAGLMSYFFCFEKTKKPALQCLSVLTFSLVLNVLIKLGVVA</sequence>
<keyword evidence="1" id="KW-1133">Transmembrane helix</keyword>
<evidence type="ECO:0000256" key="1">
    <source>
        <dbReference type="SAM" id="Phobius"/>
    </source>
</evidence>
<evidence type="ECO:0000313" key="2">
    <source>
        <dbReference type="EMBL" id="AFT74691.1"/>
    </source>
</evidence>
<feature type="transmembrane region" description="Helical" evidence="1">
    <location>
        <begin position="33"/>
        <end position="54"/>
    </location>
</feature>
<evidence type="ECO:0000313" key="3">
    <source>
        <dbReference type="Proteomes" id="UP000006296"/>
    </source>
</evidence>
<dbReference type="EMBL" id="CP003844">
    <property type="protein sequence ID" value="AFT74691.1"/>
    <property type="molecule type" value="Genomic_DNA"/>
</dbReference>